<dbReference type="AlphaFoldDB" id="A0A1J4P434"/>
<evidence type="ECO:0000256" key="1">
    <source>
        <dbReference type="SAM" id="SignalP"/>
    </source>
</evidence>
<dbReference type="STRING" id="1428628.WN71_006910"/>
<protein>
    <recommendedName>
        <fullName evidence="4">SMP-30/Gluconolactonase/LRE-like region domain-containing protein</fullName>
    </recommendedName>
</protein>
<keyword evidence="3" id="KW-1185">Reference proteome</keyword>
<dbReference type="EMBL" id="LAVA02000015">
    <property type="protein sequence ID" value="OIJ68524.1"/>
    <property type="molecule type" value="Genomic_DNA"/>
</dbReference>
<dbReference type="Gene3D" id="2.120.10.30">
    <property type="entry name" value="TolB, C-terminal domain"/>
    <property type="match status" value="1"/>
</dbReference>
<dbReference type="RefSeq" id="WP_046585180.1">
    <property type="nucleotide sequence ID" value="NZ_LAVA02000015.1"/>
</dbReference>
<feature type="chain" id="PRO_5009631537" description="SMP-30/Gluconolactonase/LRE-like region domain-containing protein" evidence="1">
    <location>
        <begin position="23"/>
        <end position="336"/>
    </location>
</feature>
<comment type="caution">
    <text evidence="2">The sequence shown here is derived from an EMBL/GenBank/DDBJ whole genome shotgun (WGS) entry which is preliminary data.</text>
</comment>
<gene>
    <name evidence="2" type="ORF">WN71_006910</name>
</gene>
<dbReference type="SUPFAM" id="SSF63829">
    <property type="entry name" value="Calcium-dependent phosphotriesterase"/>
    <property type="match status" value="1"/>
</dbReference>
<evidence type="ECO:0000313" key="3">
    <source>
        <dbReference type="Proteomes" id="UP000034196"/>
    </source>
</evidence>
<organism evidence="2 3">
    <name type="scientific">Streptomyces mangrovisoli</name>
    <dbReference type="NCBI Taxonomy" id="1428628"/>
    <lineage>
        <taxon>Bacteria</taxon>
        <taxon>Bacillati</taxon>
        <taxon>Actinomycetota</taxon>
        <taxon>Actinomycetes</taxon>
        <taxon>Kitasatosporales</taxon>
        <taxon>Streptomycetaceae</taxon>
        <taxon>Streptomyces</taxon>
    </lineage>
</organism>
<accession>A0A1J4P434</accession>
<dbReference type="Proteomes" id="UP000034196">
    <property type="component" value="Unassembled WGS sequence"/>
</dbReference>
<proteinExistence type="predicted"/>
<reference evidence="2" key="1">
    <citation type="submission" date="2016-10" db="EMBL/GenBank/DDBJ databases">
        <title>Genome sequence of Streptomyces mangrovisoli MUSC 149.</title>
        <authorList>
            <person name="Lee L.-H."/>
            <person name="Ser H.-L."/>
        </authorList>
    </citation>
    <scope>NUCLEOTIDE SEQUENCE [LARGE SCALE GENOMIC DNA]</scope>
    <source>
        <strain evidence="2">MUSC 149</strain>
    </source>
</reference>
<dbReference type="InterPro" id="IPR011042">
    <property type="entry name" value="6-blade_b-propeller_TolB-like"/>
</dbReference>
<name>A0A1J4P434_9ACTN</name>
<dbReference type="PANTHER" id="PTHR42060">
    <property type="entry name" value="NHL REPEAT-CONTAINING PROTEIN-RELATED"/>
    <property type="match status" value="1"/>
</dbReference>
<dbReference type="PANTHER" id="PTHR42060:SF1">
    <property type="entry name" value="NHL REPEAT-CONTAINING PROTEIN"/>
    <property type="match status" value="1"/>
</dbReference>
<evidence type="ECO:0008006" key="4">
    <source>
        <dbReference type="Google" id="ProtNLM"/>
    </source>
</evidence>
<sequence length="336" mass="35042">MPRLPRLAGLATATLALGLVAAAPPAAGRPAVPDARSAAHPTVAGSRIVAHFDLAKGQTPENIALEPDGSADLTFAYAHQVAHVTLDGHTHRRATLPTVTNPATPVIGSAIATGIARAHDGTLYVGYATGTRATGIWRIAPGGGRPRQIAELPPNGLPNGLVLDERRHVLYAADSALGMVWRIPQRGGTPTAWARATALDPLPAPPASGFGANGIKLHGDAVWVSNTDRGTLLRIPVRDDGSAGRIETRATGLDGIDDFAFPGHGENVLAALNPSSRLALVRPDGSHTIVLTGDDGLSNPTSVAVRNWTVYVPSAAYFTQHDPNLLLASLHHWTRD</sequence>
<dbReference type="OrthoDB" id="9768084at2"/>
<feature type="signal peptide" evidence="1">
    <location>
        <begin position="1"/>
        <end position="22"/>
    </location>
</feature>
<keyword evidence="1" id="KW-0732">Signal</keyword>
<evidence type="ECO:0000313" key="2">
    <source>
        <dbReference type="EMBL" id="OIJ68524.1"/>
    </source>
</evidence>
<dbReference type="InterPro" id="IPR052998">
    <property type="entry name" value="Hetero-Diels-Alderase-like"/>
</dbReference>